<dbReference type="InterPro" id="IPR036388">
    <property type="entry name" value="WH-like_DNA-bd_sf"/>
</dbReference>
<keyword evidence="1" id="KW-0433">Leucine-rich repeat</keyword>
<dbReference type="FunFam" id="3.40.50.300:FF:001091">
    <property type="entry name" value="Probable disease resistance protein At1g61300"/>
    <property type="match status" value="1"/>
</dbReference>
<dbReference type="InterPro" id="IPR032675">
    <property type="entry name" value="LRR_dom_sf"/>
</dbReference>
<dbReference type="SUPFAM" id="SSF52058">
    <property type="entry name" value="L domain-like"/>
    <property type="match status" value="1"/>
</dbReference>
<evidence type="ECO:0000259" key="6">
    <source>
        <dbReference type="Pfam" id="PF00931"/>
    </source>
</evidence>
<dbReference type="GO" id="GO:0006952">
    <property type="term" value="P:defense response"/>
    <property type="evidence" value="ECO:0007669"/>
    <property type="project" value="UniProtKB-KW"/>
</dbReference>
<evidence type="ECO:0000259" key="7">
    <source>
        <dbReference type="Pfam" id="PF18052"/>
    </source>
</evidence>
<keyword evidence="3" id="KW-0547">Nucleotide-binding</keyword>
<dbReference type="Gene3D" id="1.10.8.430">
    <property type="entry name" value="Helical domain of apoptotic protease-activating factors"/>
    <property type="match status" value="1"/>
</dbReference>
<dbReference type="GO" id="GO:0005524">
    <property type="term" value="F:ATP binding"/>
    <property type="evidence" value="ECO:0007669"/>
    <property type="project" value="UniProtKB-KW"/>
</dbReference>
<dbReference type="AlphaFoldDB" id="A0A8B8LY68"/>
<evidence type="ECO:0000259" key="8">
    <source>
        <dbReference type="Pfam" id="PF23559"/>
    </source>
</evidence>
<evidence type="ECO:0000259" key="9">
    <source>
        <dbReference type="Pfam" id="PF25019"/>
    </source>
</evidence>
<dbReference type="Proteomes" id="UP000694853">
    <property type="component" value="Unplaced"/>
</dbReference>
<dbReference type="InterPro" id="IPR058922">
    <property type="entry name" value="WHD_DRP"/>
</dbReference>
<evidence type="ECO:0000256" key="1">
    <source>
        <dbReference type="ARBA" id="ARBA00022614"/>
    </source>
</evidence>
<dbReference type="InterPro" id="IPR027417">
    <property type="entry name" value="P-loop_NTPase"/>
</dbReference>
<dbReference type="SUPFAM" id="SSF52047">
    <property type="entry name" value="RNI-like"/>
    <property type="match status" value="1"/>
</dbReference>
<keyword evidence="10" id="KW-1185">Reference proteome</keyword>
<dbReference type="PANTHER" id="PTHR36766:SF42">
    <property type="entry name" value="NB-ARC DOMAIN DISEASE RESISTANCE PROTEIN"/>
    <property type="match status" value="1"/>
</dbReference>
<dbReference type="CDD" id="cd14798">
    <property type="entry name" value="RX-CC_like"/>
    <property type="match status" value="1"/>
</dbReference>
<dbReference type="PRINTS" id="PR00364">
    <property type="entry name" value="DISEASERSIST"/>
</dbReference>
<feature type="domain" description="Disease resistance protein winged helix" evidence="8">
    <location>
        <begin position="426"/>
        <end position="497"/>
    </location>
</feature>
<evidence type="ECO:0000256" key="5">
    <source>
        <dbReference type="ARBA" id="ARBA00022840"/>
    </source>
</evidence>
<dbReference type="InterPro" id="IPR002182">
    <property type="entry name" value="NB-ARC"/>
</dbReference>
<sequence>MAEAVLEIVLENMSSLVQKKLGPFLGFHQDLERLASLLSAIKATLEDAEEKQYSNRAIKDWLQKLKDAAYVLDDILDECATEALQLENHRITCGLLDKVQASSLSSFHPKHVVSRYKIAKKMKRISERLDEIAEERTKFHLTEMVRERKTEVIDWRQTTSIISQPQVFGREEDKDKIVDFLVLHASHIEDLSVYPIVGLGGLGKRTLAQLIFNHERVVNHFELRIWVCVSEDFSLKRMTKAIIEAASGHACEDLDLEPLQKRLQDLLQWKRYLLVLDDVWDDDQENWHRMKSVLNCGAKGTSILVTTRLSTVASIMGTTSPDELSKLSDNDCWELFKQRAFEPNAAERAELVVIGKEIVSKCGGVPLAAIALGSLLRFKREEKEWLYVKESKLWNLQEENLVMPALRLSYLNLPIKLRQCFAFCAVFPKDEIISKQHLIELWTANGFISSNEILDAEDIGDEVWNELYWRSFFQDIQKDEFGKVTDFKMHDLVHDLAQSITEEIWCITKDNGVTTMPERIRHISIYWREEANSIMLHQLKSLKTCTTVLYDYDGQILVDVLKCYSLRVLEWKRLKHLSSSIGHLKYLRYLDISYGEFRALPESLCELLNLEILKLDVCCCLQRLPTNLIRLKALQHLSLRYCHKLSSLPPQIGMMTSLRTLSTYIIGNKRGFLLTELGRLNLKGELHIKHLERVKSIVTAQEANMSTKRLNKLWLSWGGNEESELSENVEQILEMLQPRTQQLQSLRVEGYKGSRFPQWMSSPSLKCLKCLVLVDCNNCLQLPQLGKLPSLRRLAISNMINIKYIYEESYEGGVVFMALEFLFLKNLPNLIRLSREDGHNMFQQLSNLQIIKCPKLLGLPSLSSINALAINGKCSQDLLSSIHNLNSLQSLRLDGNEELTCFPDGMLQNLTSLKILNFDGLTNLELLPTEIINLNAIQQLNIKGSSRLKSLGDEVLMEGLTLKKLEIVQCHKFNMSAGFEHLTCLEELRIASCLEMECLNDALQHMTALQSLELCDLPNLQSLPDCFGNLGLLRELIIYNCPKLRCLPMSIQCLGSTILQVSLCPELGRY</sequence>
<organism evidence="10 11">
    <name type="scientific">Abrus precatorius</name>
    <name type="common">Indian licorice</name>
    <name type="synonym">Glycine abrus</name>
    <dbReference type="NCBI Taxonomy" id="3816"/>
    <lineage>
        <taxon>Eukaryota</taxon>
        <taxon>Viridiplantae</taxon>
        <taxon>Streptophyta</taxon>
        <taxon>Embryophyta</taxon>
        <taxon>Tracheophyta</taxon>
        <taxon>Spermatophyta</taxon>
        <taxon>Magnoliopsida</taxon>
        <taxon>eudicotyledons</taxon>
        <taxon>Gunneridae</taxon>
        <taxon>Pentapetalae</taxon>
        <taxon>rosids</taxon>
        <taxon>fabids</taxon>
        <taxon>Fabales</taxon>
        <taxon>Fabaceae</taxon>
        <taxon>Papilionoideae</taxon>
        <taxon>50 kb inversion clade</taxon>
        <taxon>NPAAA clade</taxon>
        <taxon>indigoferoid/millettioid clade</taxon>
        <taxon>Abreae</taxon>
        <taxon>Abrus</taxon>
    </lineage>
</organism>
<dbReference type="KEGG" id="aprc:113869200"/>
<gene>
    <name evidence="11" type="primary">LOC113869200</name>
</gene>
<feature type="domain" description="R13L1/DRL21-like LRR repeat region" evidence="9">
    <location>
        <begin position="674"/>
        <end position="799"/>
    </location>
</feature>
<evidence type="ECO:0000256" key="2">
    <source>
        <dbReference type="ARBA" id="ARBA00022737"/>
    </source>
</evidence>
<protein>
    <submittedName>
        <fullName evidence="11">Disease resistance protein RGA3</fullName>
    </submittedName>
</protein>
<feature type="domain" description="Disease resistance N-terminal" evidence="7">
    <location>
        <begin position="5"/>
        <end position="88"/>
    </location>
</feature>
<dbReference type="Pfam" id="PF23559">
    <property type="entry name" value="WHD_DRP"/>
    <property type="match status" value="1"/>
</dbReference>
<dbReference type="InterPro" id="IPR038005">
    <property type="entry name" value="RX-like_CC"/>
</dbReference>
<reference evidence="10" key="1">
    <citation type="journal article" date="2019" name="Toxins">
        <title>Detection of Abrin-Like and Prepropulchellin-Like Toxin Genes and Transcripts Using Whole Genome Sequencing and Full-Length Transcript Sequencing of Abrus precatorius.</title>
        <authorList>
            <person name="Hovde B.T."/>
            <person name="Daligault H.E."/>
            <person name="Hanschen E.R."/>
            <person name="Kunde Y.A."/>
            <person name="Johnson M.B."/>
            <person name="Starkenburg S.R."/>
            <person name="Johnson S.L."/>
        </authorList>
    </citation>
    <scope>NUCLEOTIDE SEQUENCE [LARGE SCALE GENOMIC DNA]</scope>
</reference>
<dbReference type="GeneID" id="113869200"/>
<dbReference type="InterPro" id="IPR042197">
    <property type="entry name" value="Apaf_helical"/>
</dbReference>
<dbReference type="Pfam" id="PF25019">
    <property type="entry name" value="LRR_R13L1-DRL21"/>
    <property type="match status" value="1"/>
</dbReference>
<dbReference type="Gene3D" id="3.40.50.300">
    <property type="entry name" value="P-loop containing nucleotide triphosphate hydrolases"/>
    <property type="match status" value="1"/>
</dbReference>
<accession>A0A8B8LY68</accession>
<keyword evidence="4" id="KW-0611">Plant defense</keyword>
<dbReference type="FunFam" id="1.10.10.10:FF:000322">
    <property type="entry name" value="Probable disease resistance protein At1g63360"/>
    <property type="match status" value="1"/>
</dbReference>
<keyword evidence="5" id="KW-0067">ATP-binding</keyword>
<evidence type="ECO:0000256" key="3">
    <source>
        <dbReference type="ARBA" id="ARBA00022741"/>
    </source>
</evidence>
<dbReference type="InterPro" id="IPR041118">
    <property type="entry name" value="Rx_N"/>
</dbReference>
<dbReference type="PANTHER" id="PTHR36766">
    <property type="entry name" value="PLANT BROAD-SPECTRUM MILDEW RESISTANCE PROTEIN RPW8"/>
    <property type="match status" value="1"/>
</dbReference>
<evidence type="ECO:0000256" key="4">
    <source>
        <dbReference type="ARBA" id="ARBA00022821"/>
    </source>
</evidence>
<feature type="domain" description="NB-ARC" evidence="6">
    <location>
        <begin position="171"/>
        <end position="343"/>
    </location>
</feature>
<reference evidence="11" key="2">
    <citation type="submission" date="2025-08" db="UniProtKB">
        <authorList>
            <consortium name="RefSeq"/>
        </authorList>
    </citation>
    <scope>IDENTIFICATION</scope>
    <source>
        <tissue evidence="11">Young leaves</tissue>
    </source>
</reference>
<dbReference type="RefSeq" id="XP_027361215.1">
    <property type="nucleotide sequence ID" value="XM_027505414.1"/>
</dbReference>
<keyword evidence="2" id="KW-0677">Repeat</keyword>
<dbReference type="Pfam" id="PF00931">
    <property type="entry name" value="NB-ARC"/>
    <property type="match status" value="1"/>
</dbReference>
<proteinExistence type="predicted"/>
<dbReference type="InterPro" id="IPR056789">
    <property type="entry name" value="LRR_R13L1-DRL21"/>
</dbReference>
<name>A0A8B8LY68_ABRPR</name>
<dbReference type="GO" id="GO:0051707">
    <property type="term" value="P:response to other organism"/>
    <property type="evidence" value="ECO:0007669"/>
    <property type="project" value="UniProtKB-ARBA"/>
</dbReference>
<evidence type="ECO:0000313" key="11">
    <source>
        <dbReference type="RefSeq" id="XP_027361215.1"/>
    </source>
</evidence>
<evidence type="ECO:0000313" key="10">
    <source>
        <dbReference type="Proteomes" id="UP000694853"/>
    </source>
</evidence>
<dbReference type="SUPFAM" id="SSF52540">
    <property type="entry name" value="P-loop containing nucleoside triphosphate hydrolases"/>
    <property type="match status" value="1"/>
</dbReference>
<dbReference type="Gene3D" id="1.20.5.4130">
    <property type="match status" value="1"/>
</dbReference>
<dbReference type="OrthoDB" id="2973320at2759"/>
<dbReference type="Gene3D" id="1.10.10.10">
    <property type="entry name" value="Winged helix-like DNA-binding domain superfamily/Winged helix DNA-binding domain"/>
    <property type="match status" value="1"/>
</dbReference>
<dbReference type="Gene3D" id="3.80.10.10">
    <property type="entry name" value="Ribonuclease Inhibitor"/>
    <property type="match status" value="3"/>
</dbReference>
<dbReference type="GO" id="GO:0043531">
    <property type="term" value="F:ADP binding"/>
    <property type="evidence" value="ECO:0007669"/>
    <property type="project" value="InterPro"/>
</dbReference>
<dbReference type="Pfam" id="PF18052">
    <property type="entry name" value="Rx_N"/>
    <property type="match status" value="1"/>
</dbReference>